<dbReference type="Ensembl" id="ENSMCST00000019225.1">
    <property type="protein sequence ID" value="ENSMCSP00000018757.1"/>
    <property type="gene ID" value="ENSMCSG00000013175.1"/>
</dbReference>
<feature type="region of interest" description="Disordered" evidence="1">
    <location>
        <begin position="1"/>
        <end position="37"/>
    </location>
</feature>
<keyword evidence="3" id="KW-1185">Reference proteome</keyword>
<evidence type="ECO:0000313" key="2">
    <source>
        <dbReference type="Ensembl" id="ENSMCSP00000018757.1"/>
    </source>
</evidence>
<proteinExistence type="predicted"/>
<feature type="compositionally biased region" description="Low complexity" evidence="1">
    <location>
        <begin position="9"/>
        <end position="22"/>
    </location>
</feature>
<dbReference type="AlphaFoldDB" id="A0A8C5UA20"/>
<dbReference type="PANTHER" id="PTHR47117:SF1">
    <property type="entry name" value="STAR-RELATED LIPID TRANSFER PROTEIN 9"/>
    <property type="match status" value="1"/>
</dbReference>
<accession>A0A8C5UA20</accession>
<reference evidence="2" key="2">
    <citation type="submission" date="2025-09" db="UniProtKB">
        <authorList>
            <consortium name="Ensembl"/>
        </authorList>
    </citation>
    <scope>IDENTIFICATION</scope>
</reference>
<feature type="region of interest" description="Disordered" evidence="1">
    <location>
        <begin position="370"/>
        <end position="409"/>
    </location>
</feature>
<feature type="compositionally biased region" description="Basic and acidic residues" evidence="1">
    <location>
        <begin position="274"/>
        <end position="283"/>
    </location>
</feature>
<evidence type="ECO:0000256" key="1">
    <source>
        <dbReference type="SAM" id="MobiDB-lite"/>
    </source>
</evidence>
<evidence type="ECO:0000313" key="3">
    <source>
        <dbReference type="Proteomes" id="UP000694560"/>
    </source>
</evidence>
<organism evidence="2 3">
    <name type="scientific">Malurus cyaneus samueli</name>
    <dbReference type="NCBI Taxonomy" id="2593467"/>
    <lineage>
        <taxon>Eukaryota</taxon>
        <taxon>Metazoa</taxon>
        <taxon>Chordata</taxon>
        <taxon>Craniata</taxon>
        <taxon>Vertebrata</taxon>
        <taxon>Euteleostomi</taxon>
        <taxon>Archelosauria</taxon>
        <taxon>Archosauria</taxon>
        <taxon>Dinosauria</taxon>
        <taxon>Saurischia</taxon>
        <taxon>Theropoda</taxon>
        <taxon>Coelurosauria</taxon>
        <taxon>Aves</taxon>
        <taxon>Neognathae</taxon>
        <taxon>Neoaves</taxon>
        <taxon>Telluraves</taxon>
        <taxon>Australaves</taxon>
        <taxon>Passeriformes</taxon>
        <taxon>Meliphagoidea</taxon>
        <taxon>Maluridae</taxon>
        <taxon>Malurus</taxon>
    </lineage>
</organism>
<feature type="region of interest" description="Disordered" evidence="1">
    <location>
        <begin position="58"/>
        <end position="105"/>
    </location>
</feature>
<feature type="compositionally biased region" description="Basic residues" evidence="1">
    <location>
        <begin position="298"/>
        <end position="307"/>
    </location>
</feature>
<sequence length="474" mass="52955">LTEIRKNSSSKADPSSYSASKSLQDLNMSVEPPSPTEYDLYGIERFLKQESKNFFKNQSSQSLKDCTSPSPSLQPTARSSVGAEVQSESSSVAQCSEGKGEEAGYQPESDLFLQDNKDAMHFISSDTNPYIHPWQQDGACKIGWKQYVFGSASDVSCNQIPLSIENRKVMRCSSVDNGLNSQNSPFRSHLSSYATAKVLSSTLSSIEGLQEWDGVRQDFQSTYSSASTKQDSNRSSETLETNSENNTAELENPSAQPGNSSMQVDEIVLLYPSESERSSEKPPRVTYEQGTQTATTGRYKRQRRHQRSYTDVSAKKEDTNRDLFHQPSSWTSMQNLSMHLSQLLQNTSELLGNISQQSIIDNEQNAKINQKGAEGAAKAARSDSSTQTTADVGTQTEILEDPQSKHEEKHVEAKLENESRAAQAVNADWKGIGSYHSYLVMWEYISLIYCNVKIIDTSYFWKYLILYLEISHLE</sequence>
<feature type="compositionally biased region" description="Polar residues" evidence="1">
    <location>
        <begin position="223"/>
        <end position="263"/>
    </location>
</feature>
<protein>
    <submittedName>
        <fullName evidence="2">Uncharacterized protein</fullName>
    </submittedName>
</protein>
<dbReference type="OrthoDB" id="3176171at2759"/>
<name>A0A8C5UA20_9PASS</name>
<dbReference type="Proteomes" id="UP000694560">
    <property type="component" value="Unplaced"/>
</dbReference>
<feature type="compositionally biased region" description="Polar residues" evidence="1">
    <location>
        <begin position="382"/>
        <end position="397"/>
    </location>
</feature>
<reference evidence="2" key="1">
    <citation type="submission" date="2025-08" db="UniProtKB">
        <authorList>
            <consortium name="Ensembl"/>
        </authorList>
    </citation>
    <scope>IDENTIFICATION</scope>
</reference>
<feature type="region of interest" description="Disordered" evidence="1">
    <location>
        <begin position="223"/>
        <end position="316"/>
    </location>
</feature>
<feature type="compositionally biased region" description="Polar residues" evidence="1">
    <location>
        <begin position="58"/>
        <end position="79"/>
    </location>
</feature>
<dbReference type="PANTHER" id="PTHR47117">
    <property type="entry name" value="STAR-RELATED LIPID TRANSFER PROTEIN 9"/>
    <property type="match status" value="1"/>
</dbReference>